<dbReference type="AlphaFoldDB" id="A0A0Z8FKR0"/>
<protein>
    <submittedName>
        <fullName evidence="2">N-acetyltransferase GCN5</fullName>
        <ecNumber evidence="2">2.3.1.-</ecNumber>
    </submittedName>
</protein>
<dbReference type="Gene3D" id="3.40.630.30">
    <property type="match status" value="1"/>
</dbReference>
<dbReference type="PROSITE" id="PS51186">
    <property type="entry name" value="GNAT"/>
    <property type="match status" value="1"/>
</dbReference>
<dbReference type="Pfam" id="PF13302">
    <property type="entry name" value="Acetyltransf_3"/>
    <property type="match status" value="1"/>
</dbReference>
<dbReference type="InterPro" id="IPR016181">
    <property type="entry name" value="Acyl_CoA_acyltransferase"/>
</dbReference>
<proteinExistence type="predicted"/>
<dbReference type="InterPro" id="IPR051908">
    <property type="entry name" value="Ribosomal_N-acetyltransferase"/>
</dbReference>
<dbReference type="GO" id="GO:1990189">
    <property type="term" value="F:protein N-terminal-serine acetyltransferase activity"/>
    <property type="evidence" value="ECO:0007669"/>
    <property type="project" value="TreeGrafter"/>
</dbReference>
<dbReference type="EMBL" id="FIGG01000005">
    <property type="protein sequence ID" value="CYU82164.1"/>
    <property type="molecule type" value="Genomic_DNA"/>
</dbReference>
<dbReference type="PANTHER" id="PTHR43441:SF2">
    <property type="entry name" value="FAMILY ACETYLTRANSFERASE, PUTATIVE (AFU_ORTHOLOGUE AFUA_7G00850)-RELATED"/>
    <property type="match status" value="1"/>
</dbReference>
<dbReference type="GO" id="GO:0008999">
    <property type="term" value="F:protein-N-terminal-alanine acetyltransferase activity"/>
    <property type="evidence" value="ECO:0007669"/>
    <property type="project" value="TreeGrafter"/>
</dbReference>
<sequence length="230" mass="26975">MPINSFGQEIGIPLPHYTSGERPSLETIQGHTVRLEKLSLHHADDLYQFYGPNAKKADWTYLPLDPFEDRAIFQDYFQTLLNSTDPYYFAIIDQETNLAVGTFALMRIDTNHRSIEVGWVIFSPQLQRTRQATEAHYLLMNYVFEELGYRRYEWKCDSLNQASQAAAKRLGFTYEGTFRQALVYKERNRDTAWFSLLDHEWPDRKHALENWLKDSNFDGQGQQKQSLSSF</sequence>
<dbReference type="RefSeq" id="WP_044669021.1">
    <property type="nucleotide sequence ID" value="NZ_CEDJ01000002.1"/>
</dbReference>
<dbReference type="InterPro" id="IPR000182">
    <property type="entry name" value="GNAT_dom"/>
</dbReference>
<dbReference type="EC" id="2.3.1.-" evidence="2"/>
<evidence type="ECO:0000313" key="2">
    <source>
        <dbReference type="EMBL" id="CYU82164.1"/>
    </source>
</evidence>
<keyword evidence="2" id="KW-0012">Acyltransferase</keyword>
<gene>
    <name evidence="2" type="primary">ydaF_2</name>
    <name evidence="2" type="ORF">ERS132393_01429</name>
</gene>
<evidence type="ECO:0000313" key="3">
    <source>
        <dbReference type="Proteomes" id="UP000072530"/>
    </source>
</evidence>
<reference evidence="2 3" key="1">
    <citation type="submission" date="2016-02" db="EMBL/GenBank/DDBJ databases">
        <authorList>
            <consortium name="Pathogen Informatics"/>
        </authorList>
    </citation>
    <scope>NUCLEOTIDE SEQUENCE [LARGE SCALE GENOMIC DNA]</scope>
    <source>
        <strain evidence="2 3">LSS31</strain>
    </source>
</reference>
<keyword evidence="2" id="KW-0808">Transferase</keyword>
<name>A0A0Z8FKR0_STRSU</name>
<dbReference type="FunFam" id="3.40.630.30:FF:000047">
    <property type="entry name" value="Acetyltransferase, GNAT family"/>
    <property type="match status" value="1"/>
</dbReference>
<dbReference type="Proteomes" id="UP000072530">
    <property type="component" value="Unassembled WGS sequence"/>
</dbReference>
<organism evidence="2 3">
    <name type="scientific">Streptococcus suis</name>
    <dbReference type="NCBI Taxonomy" id="1307"/>
    <lineage>
        <taxon>Bacteria</taxon>
        <taxon>Bacillati</taxon>
        <taxon>Bacillota</taxon>
        <taxon>Bacilli</taxon>
        <taxon>Lactobacillales</taxon>
        <taxon>Streptococcaceae</taxon>
        <taxon>Streptococcus</taxon>
    </lineage>
</organism>
<feature type="domain" description="N-acetyltransferase" evidence="1">
    <location>
        <begin position="33"/>
        <end position="190"/>
    </location>
</feature>
<evidence type="ECO:0000259" key="1">
    <source>
        <dbReference type="PROSITE" id="PS51186"/>
    </source>
</evidence>
<dbReference type="SUPFAM" id="SSF55729">
    <property type="entry name" value="Acyl-CoA N-acyltransferases (Nat)"/>
    <property type="match status" value="1"/>
</dbReference>
<dbReference type="PANTHER" id="PTHR43441">
    <property type="entry name" value="RIBOSOMAL-PROTEIN-SERINE ACETYLTRANSFERASE"/>
    <property type="match status" value="1"/>
</dbReference>
<accession>A0A0Z8FKR0</accession>